<proteinExistence type="predicted"/>
<organism evidence="1">
    <name type="scientific">Rhizophora mucronata</name>
    <name type="common">Asiatic mangrove</name>
    <dbReference type="NCBI Taxonomy" id="61149"/>
    <lineage>
        <taxon>Eukaryota</taxon>
        <taxon>Viridiplantae</taxon>
        <taxon>Streptophyta</taxon>
        <taxon>Embryophyta</taxon>
        <taxon>Tracheophyta</taxon>
        <taxon>Spermatophyta</taxon>
        <taxon>Magnoliopsida</taxon>
        <taxon>eudicotyledons</taxon>
        <taxon>Gunneridae</taxon>
        <taxon>Pentapetalae</taxon>
        <taxon>rosids</taxon>
        <taxon>fabids</taxon>
        <taxon>Malpighiales</taxon>
        <taxon>Rhizophoraceae</taxon>
        <taxon>Rhizophora</taxon>
    </lineage>
</organism>
<accession>A0A2P2P996</accession>
<dbReference type="AlphaFoldDB" id="A0A2P2P996"/>
<protein>
    <submittedName>
        <fullName evidence="1">Uncharacterized protein</fullName>
    </submittedName>
</protein>
<dbReference type="EMBL" id="GGEC01070795">
    <property type="protein sequence ID" value="MBX51279.1"/>
    <property type="molecule type" value="Transcribed_RNA"/>
</dbReference>
<sequence>MFSGMCTLRHTMNLSWKLLWIEWSILLIG</sequence>
<name>A0A2P2P996_RHIMU</name>
<reference evidence="1" key="1">
    <citation type="submission" date="2018-02" db="EMBL/GenBank/DDBJ databases">
        <title>Rhizophora mucronata_Transcriptome.</title>
        <authorList>
            <person name="Meera S.P."/>
            <person name="Sreeshan A."/>
            <person name="Augustine A."/>
        </authorList>
    </citation>
    <scope>NUCLEOTIDE SEQUENCE</scope>
    <source>
        <tissue evidence="1">Leaf</tissue>
    </source>
</reference>
<evidence type="ECO:0000313" key="1">
    <source>
        <dbReference type="EMBL" id="MBX51279.1"/>
    </source>
</evidence>